<evidence type="ECO:0000256" key="3">
    <source>
        <dbReference type="SAM" id="MobiDB-lite"/>
    </source>
</evidence>
<evidence type="ECO:0000313" key="6">
    <source>
        <dbReference type="Proteomes" id="UP001589793"/>
    </source>
</evidence>
<comment type="caution">
    <text evidence="5">The sequence shown here is derived from an EMBL/GenBank/DDBJ whole genome shotgun (WGS) entry which is preliminary data.</text>
</comment>
<dbReference type="InterPro" id="IPR000182">
    <property type="entry name" value="GNAT_dom"/>
</dbReference>
<dbReference type="CDD" id="cd04301">
    <property type="entry name" value="NAT_SF"/>
    <property type="match status" value="2"/>
</dbReference>
<keyword evidence="2 5" id="KW-0012">Acyltransferase</keyword>
<name>A0ABV6RB61_9MICO</name>
<dbReference type="Proteomes" id="UP001589793">
    <property type="component" value="Unassembled WGS sequence"/>
</dbReference>
<reference evidence="5 6" key="1">
    <citation type="submission" date="2024-09" db="EMBL/GenBank/DDBJ databases">
        <authorList>
            <person name="Sun Q."/>
            <person name="Mori K."/>
        </authorList>
    </citation>
    <scope>NUCLEOTIDE SEQUENCE [LARGE SCALE GENOMIC DNA]</scope>
    <source>
        <strain evidence="5 6">CICC 10874</strain>
    </source>
</reference>
<organism evidence="5 6">
    <name type="scientific">Brachybacterium hainanense</name>
    <dbReference type="NCBI Taxonomy" id="1541174"/>
    <lineage>
        <taxon>Bacteria</taxon>
        <taxon>Bacillati</taxon>
        <taxon>Actinomycetota</taxon>
        <taxon>Actinomycetes</taxon>
        <taxon>Micrococcales</taxon>
        <taxon>Dermabacteraceae</taxon>
        <taxon>Brachybacterium</taxon>
    </lineage>
</organism>
<gene>
    <name evidence="5" type="ORF">ACFFF6_06590</name>
</gene>
<dbReference type="InterPro" id="IPR016181">
    <property type="entry name" value="Acyl_CoA_acyltransferase"/>
</dbReference>
<feature type="domain" description="N-acetyltransferase" evidence="4">
    <location>
        <begin position="1"/>
        <end position="171"/>
    </location>
</feature>
<keyword evidence="1 5" id="KW-0808">Transferase</keyword>
<feature type="domain" description="N-acetyltransferase" evidence="4">
    <location>
        <begin position="192"/>
        <end position="339"/>
    </location>
</feature>
<dbReference type="SUPFAM" id="SSF55729">
    <property type="entry name" value="Acyl-CoA N-acyltransferases (Nat)"/>
    <property type="match status" value="2"/>
</dbReference>
<dbReference type="PANTHER" id="PTHR43877:SF2">
    <property type="entry name" value="AMINOALKYLPHOSPHONATE N-ACETYLTRANSFERASE-RELATED"/>
    <property type="match status" value="1"/>
</dbReference>
<keyword evidence="6" id="KW-1185">Reference proteome</keyword>
<dbReference type="PANTHER" id="PTHR43877">
    <property type="entry name" value="AMINOALKYLPHOSPHONATE N-ACETYLTRANSFERASE-RELATED-RELATED"/>
    <property type="match status" value="1"/>
</dbReference>
<sequence>MSPVWLRRDPEAATAVQLSALTRGPGTAVIGPEHMRRLLAPAPGEEQHLLTAWEGDLLLGHAHLTTSRPAVEVEGAPREPEPAAGLDGMAWLVSAAVDPDHRGRGIGRQLLAAALGTARDAGARRLEIAARPRSYVVPGIDLAADPRTGRLLARAGFSRGADALAMHRTLHDLPALGGSTRGRADVTGHDAARIDRCTAADLDELITTTRRDLAPAWGEVLRAHADRGGPLHRILLARAGSGPIVGFAGHGLVGVDPAFPDPTRFGPFGVAASARGAGIGARLLDATLQAMAGEGLAHVWFQWTGRGTPAERLYRSRGFTELRTFARYTTDLEDERPPPASEPGDPTCRAGPPPDGAARPGRQEEGPPR</sequence>
<proteinExistence type="predicted"/>
<protein>
    <submittedName>
        <fullName evidence="5">GNAT family N-acetyltransferase</fullName>
        <ecNumber evidence="5">2.3.1.-</ecNumber>
    </submittedName>
</protein>
<feature type="region of interest" description="Disordered" evidence="3">
    <location>
        <begin position="327"/>
        <end position="369"/>
    </location>
</feature>
<dbReference type="GO" id="GO:0016746">
    <property type="term" value="F:acyltransferase activity"/>
    <property type="evidence" value="ECO:0007669"/>
    <property type="project" value="UniProtKB-KW"/>
</dbReference>
<evidence type="ECO:0000256" key="1">
    <source>
        <dbReference type="ARBA" id="ARBA00022679"/>
    </source>
</evidence>
<evidence type="ECO:0000256" key="2">
    <source>
        <dbReference type="ARBA" id="ARBA00023315"/>
    </source>
</evidence>
<accession>A0ABV6RB61</accession>
<evidence type="ECO:0000313" key="5">
    <source>
        <dbReference type="EMBL" id="MFC0673617.1"/>
    </source>
</evidence>
<dbReference type="EMBL" id="JBHLSV010000005">
    <property type="protein sequence ID" value="MFC0673617.1"/>
    <property type="molecule type" value="Genomic_DNA"/>
</dbReference>
<dbReference type="PROSITE" id="PS51186">
    <property type="entry name" value="GNAT"/>
    <property type="match status" value="2"/>
</dbReference>
<evidence type="ECO:0000259" key="4">
    <source>
        <dbReference type="PROSITE" id="PS51186"/>
    </source>
</evidence>
<dbReference type="Gene3D" id="3.40.630.30">
    <property type="match status" value="2"/>
</dbReference>
<dbReference type="EC" id="2.3.1.-" evidence="5"/>
<dbReference type="RefSeq" id="WP_376979316.1">
    <property type="nucleotide sequence ID" value="NZ_JBHLSV010000005.1"/>
</dbReference>
<dbReference type="InterPro" id="IPR050832">
    <property type="entry name" value="Bact_Acetyltransf"/>
</dbReference>
<dbReference type="Pfam" id="PF00583">
    <property type="entry name" value="Acetyltransf_1"/>
    <property type="match status" value="1"/>
</dbReference>
<dbReference type="Pfam" id="PF13508">
    <property type="entry name" value="Acetyltransf_7"/>
    <property type="match status" value="1"/>
</dbReference>